<dbReference type="InterPro" id="IPR029044">
    <property type="entry name" value="Nucleotide-diphossugar_trans"/>
</dbReference>
<accession>A0ABS9DX18</accession>
<dbReference type="SUPFAM" id="SSF53448">
    <property type="entry name" value="Nucleotide-diphospho-sugar transferases"/>
    <property type="match status" value="1"/>
</dbReference>
<dbReference type="Pfam" id="PF13692">
    <property type="entry name" value="Glyco_trans_1_4"/>
    <property type="match status" value="1"/>
</dbReference>
<dbReference type="InterPro" id="IPR001173">
    <property type="entry name" value="Glyco_trans_2-like"/>
</dbReference>
<dbReference type="EMBL" id="JAKGBZ010000020">
    <property type="protein sequence ID" value="MCF3947282.1"/>
    <property type="molecule type" value="Genomic_DNA"/>
</dbReference>
<dbReference type="SUPFAM" id="SSF53756">
    <property type="entry name" value="UDP-Glycosyltransferase/glycogen phosphorylase"/>
    <property type="match status" value="1"/>
</dbReference>
<dbReference type="Gene3D" id="3.90.550.10">
    <property type="entry name" value="Spore Coat Polysaccharide Biosynthesis Protein SpsA, Chain A"/>
    <property type="match status" value="1"/>
</dbReference>
<reference evidence="2 3" key="1">
    <citation type="submission" date="2022-01" db="EMBL/GenBank/DDBJ databases">
        <authorList>
            <person name="Won M."/>
            <person name="Kim S.-J."/>
            <person name="Kwon S.-W."/>
        </authorList>
    </citation>
    <scope>NUCLEOTIDE SEQUENCE [LARGE SCALE GENOMIC DNA]</scope>
    <source>
        <strain evidence="2 3">KCTC 23505</strain>
    </source>
</reference>
<evidence type="ECO:0000259" key="1">
    <source>
        <dbReference type="Pfam" id="PF00535"/>
    </source>
</evidence>
<keyword evidence="2" id="KW-0808">Transferase</keyword>
<dbReference type="Pfam" id="PF00535">
    <property type="entry name" value="Glycos_transf_2"/>
    <property type="match status" value="1"/>
</dbReference>
<proteinExistence type="predicted"/>
<feature type="domain" description="Glycosyltransferase 2-like" evidence="1">
    <location>
        <begin position="366"/>
        <end position="482"/>
    </location>
</feature>
<organism evidence="2 3">
    <name type="scientific">Acidiphilium iwatense</name>
    <dbReference type="NCBI Taxonomy" id="768198"/>
    <lineage>
        <taxon>Bacteria</taxon>
        <taxon>Pseudomonadati</taxon>
        <taxon>Pseudomonadota</taxon>
        <taxon>Alphaproteobacteria</taxon>
        <taxon>Acetobacterales</taxon>
        <taxon>Acidocellaceae</taxon>
        <taxon>Acidiphilium</taxon>
    </lineage>
</organism>
<dbReference type="EC" id="2.4.-.-" evidence="2"/>
<evidence type="ECO:0000313" key="3">
    <source>
        <dbReference type="Proteomes" id="UP001521209"/>
    </source>
</evidence>
<dbReference type="GO" id="GO:0016757">
    <property type="term" value="F:glycosyltransferase activity"/>
    <property type="evidence" value="ECO:0007669"/>
    <property type="project" value="UniProtKB-KW"/>
</dbReference>
<dbReference type="PANTHER" id="PTHR43179">
    <property type="entry name" value="RHAMNOSYLTRANSFERASE WBBL"/>
    <property type="match status" value="1"/>
</dbReference>
<keyword evidence="3" id="KW-1185">Reference proteome</keyword>
<evidence type="ECO:0000313" key="2">
    <source>
        <dbReference type="EMBL" id="MCF3947282.1"/>
    </source>
</evidence>
<name>A0ABS9DX18_9PROT</name>
<sequence>MPKTAVELLRGETEIDAAWAVFDAEWYLATYPEADHCCGSDPGLALDYYLRFGCRLGHSPSPLFDELFYLNRNPDVAALIRAGQYRSGFDHYCQHGYRGLSPHWLFDDALYGRLYEDMTLDNLDRHRCFGRYDHWLKSGQREARIGHFMFDPQFYRARAIEAGADPEDLERCGPFAHYLYALYRDVPELAASPYFAPDWYAATHDRARAAIAAGIVRNALHHYVTLGGQDGFDPVPEFSESYYRDTYPDIRAAIEAGHFPSGYRHFVQFGAFELRRPRGDIDLLYYRDMNPRVRDDLNAGHVRDAFAHLRMIGLKDNLVFCPPERVPDIAEPAAKQLFELKARNQVALFARRRLNFAQHGPAALAVVMVLFNRFELTMLALASLRDNYADDIELIIIDNASTDDTRRIETYVMGATIVHSRENLGFLKACNRALELVTAPALLYLNNDIELGHGAIAAALDRLETDTAIGAVGGKVIRTHGRLQEAGSIIWADGSTIGYLRDASPLAPEANFVRDVDYCSGVFLLCRTDLIRRLGGFDEAFSPAYYEEVDLCVRMIEGGHRIVYDPDVVVHHLEFGSAANTEASMALMRRGRRVFKRKHAAFLKTKFESTPANIIKGRALDGRGKRVLFLEDTVPVRRLGSGFVRSNDAVRAIAEAGWRVSVLPVNGARHDIMSLFGDLPDTVEVLHDRTILTLPQLLEERQDFYDAIWISRTHNLDRTLPIFREAGIDPVRTPFVLDTEAIVAARDAASAAVGSERGDFDLAAALQDEFRNADVCRHVTAVNQAEAAMLRELGLPQVSVLGTIRDLDPTPRGFSAREGILFIASIHRRDSPNFDSLRWYRDAILPALIREMGTPPKLIFIGYTAPDIDLSEFADNPHIEIRGSVDDIRPAYNSHRVFIAPTRFAAGTPYKVYETASFGLPCVATDLLIRQLGWDKDAEIAGAAVDDARGFAREIARLYCDEETWRGMREAALRRLERENTRARFDATVKSILDEAGKPASKRRPYLRAVS</sequence>
<dbReference type="CDD" id="cd04186">
    <property type="entry name" value="GT_2_like_c"/>
    <property type="match status" value="1"/>
</dbReference>
<dbReference type="PANTHER" id="PTHR43179:SF7">
    <property type="entry name" value="RHAMNOSYLTRANSFERASE WBBL"/>
    <property type="match status" value="1"/>
</dbReference>
<protein>
    <submittedName>
        <fullName evidence="2">Glycosyltransferase</fullName>
        <ecNumber evidence="2">2.4.-.-</ecNumber>
    </submittedName>
</protein>
<dbReference type="Gene3D" id="3.40.50.2000">
    <property type="entry name" value="Glycogen Phosphorylase B"/>
    <property type="match status" value="1"/>
</dbReference>
<gene>
    <name evidence="2" type="ORF">L2A60_11410</name>
</gene>
<comment type="caution">
    <text evidence="2">The sequence shown here is derived from an EMBL/GenBank/DDBJ whole genome shotgun (WGS) entry which is preliminary data.</text>
</comment>
<dbReference type="Proteomes" id="UP001521209">
    <property type="component" value="Unassembled WGS sequence"/>
</dbReference>
<keyword evidence="2" id="KW-0328">Glycosyltransferase</keyword>